<proteinExistence type="predicted"/>
<accession>A0A7J9SMT5</accession>
<protein>
    <submittedName>
        <fullName evidence="11">Energy-coupling factor ABC transporter substrate-binding protein</fullName>
    </submittedName>
</protein>
<dbReference type="Pfam" id="PF02553">
    <property type="entry name" value="CbiN"/>
    <property type="match status" value="1"/>
</dbReference>
<evidence type="ECO:0000256" key="10">
    <source>
        <dbReference type="SAM" id="Phobius"/>
    </source>
</evidence>
<gene>
    <name evidence="11" type="ORF">H5V44_14125</name>
</gene>
<keyword evidence="1" id="KW-0171">Cobalt transport</keyword>
<evidence type="ECO:0000256" key="2">
    <source>
        <dbReference type="ARBA" id="ARBA00022448"/>
    </source>
</evidence>
<dbReference type="InterPro" id="IPR003705">
    <property type="entry name" value="CbiN"/>
</dbReference>
<evidence type="ECO:0000313" key="12">
    <source>
        <dbReference type="Proteomes" id="UP000546257"/>
    </source>
</evidence>
<keyword evidence="7" id="KW-0406">Ion transport</keyword>
<comment type="caution">
    <text evidence="11">The sequence shown here is derived from an EMBL/GenBank/DDBJ whole genome shotgun (WGS) entry which is preliminary data.</text>
</comment>
<dbReference type="GO" id="GO:0015087">
    <property type="term" value="F:cobalt ion transmembrane transporter activity"/>
    <property type="evidence" value="ECO:0007669"/>
    <property type="project" value="InterPro"/>
</dbReference>
<keyword evidence="4" id="KW-0169">Cobalamin biosynthesis</keyword>
<keyword evidence="9" id="KW-0170">Cobalt</keyword>
<dbReference type="PANTHER" id="PTHR38662:SF1">
    <property type="entry name" value="COBALT TRANSPORT PROTEIN CBIN"/>
    <property type="match status" value="1"/>
</dbReference>
<keyword evidence="2" id="KW-0813">Transport</keyword>
<reference evidence="11 12" key="1">
    <citation type="submission" date="2020-08" db="EMBL/GenBank/DDBJ databases">
        <authorList>
            <person name="Seo M.-J."/>
        </authorList>
    </citation>
    <scope>NUCLEOTIDE SEQUENCE [LARGE SCALE GENOMIC DNA]</scope>
    <source>
        <strain evidence="11 12">MBLA0160</strain>
    </source>
</reference>
<evidence type="ECO:0000256" key="3">
    <source>
        <dbReference type="ARBA" id="ARBA00022475"/>
    </source>
</evidence>
<keyword evidence="6 10" id="KW-1133">Transmembrane helix</keyword>
<dbReference type="Proteomes" id="UP000546257">
    <property type="component" value="Unassembled WGS sequence"/>
</dbReference>
<dbReference type="AlphaFoldDB" id="A0A7J9SMT5"/>
<dbReference type="GO" id="GO:0016020">
    <property type="term" value="C:membrane"/>
    <property type="evidence" value="ECO:0007669"/>
    <property type="project" value="InterPro"/>
</dbReference>
<evidence type="ECO:0000256" key="4">
    <source>
        <dbReference type="ARBA" id="ARBA00022573"/>
    </source>
</evidence>
<evidence type="ECO:0000256" key="9">
    <source>
        <dbReference type="ARBA" id="ARBA00023285"/>
    </source>
</evidence>
<keyword evidence="8 10" id="KW-0472">Membrane</keyword>
<dbReference type="EMBL" id="JACKXD010000005">
    <property type="protein sequence ID" value="MBB6647406.1"/>
    <property type="molecule type" value="Genomic_DNA"/>
</dbReference>
<dbReference type="GO" id="GO:0009236">
    <property type="term" value="P:cobalamin biosynthetic process"/>
    <property type="evidence" value="ECO:0007669"/>
    <property type="project" value="UniProtKB-KW"/>
</dbReference>
<organism evidence="11 12">
    <name type="scientific">Halobellus ruber</name>
    <dbReference type="NCBI Taxonomy" id="2761102"/>
    <lineage>
        <taxon>Archaea</taxon>
        <taxon>Methanobacteriati</taxon>
        <taxon>Methanobacteriota</taxon>
        <taxon>Stenosarchaea group</taxon>
        <taxon>Halobacteria</taxon>
        <taxon>Halobacteriales</taxon>
        <taxon>Haloferacaceae</taxon>
        <taxon>Halobellus</taxon>
    </lineage>
</organism>
<name>A0A7J9SMT5_9EURY</name>
<evidence type="ECO:0000256" key="7">
    <source>
        <dbReference type="ARBA" id="ARBA00023065"/>
    </source>
</evidence>
<evidence type="ECO:0000256" key="6">
    <source>
        <dbReference type="ARBA" id="ARBA00022989"/>
    </source>
</evidence>
<evidence type="ECO:0000256" key="5">
    <source>
        <dbReference type="ARBA" id="ARBA00022692"/>
    </source>
</evidence>
<evidence type="ECO:0000256" key="8">
    <source>
        <dbReference type="ARBA" id="ARBA00023136"/>
    </source>
</evidence>
<evidence type="ECO:0000256" key="1">
    <source>
        <dbReference type="ARBA" id="ARBA00022426"/>
    </source>
</evidence>
<dbReference type="PANTHER" id="PTHR38662">
    <property type="entry name" value="COBALT TRANSPORT PROTEIN CBIN"/>
    <property type="match status" value="1"/>
</dbReference>
<sequence length="93" mass="9210">MTRAATVGVGLGVAALVAVFAIAGGGAVGTDQQAAAAVAEAAPDYDRWAAPAWAPPAPWGEPLLFALQAGIGGSILAHYLGRLRTDRGPASDT</sequence>
<evidence type="ECO:0000313" key="11">
    <source>
        <dbReference type="EMBL" id="MBB6647406.1"/>
    </source>
</evidence>
<keyword evidence="3" id="KW-1003">Cell membrane</keyword>
<dbReference type="RefSeq" id="WP_185193779.1">
    <property type="nucleotide sequence ID" value="NZ_JACKXD010000005.1"/>
</dbReference>
<feature type="transmembrane region" description="Helical" evidence="10">
    <location>
        <begin position="65"/>
        <end position="81"/>
    </location>
</feature>
<keyword evidence="12" id="KW-1185">Reference proteome</keyword>
<keyword evidence="5 10" id="KW-0812">Transmembrane</keyword>